<protein>
    <submittedName>
        <fullName evidence="1">Uncharacterized protein</fullName>
    </submittedName>
</protein>
<evidence type="ECO:0000313" key="1">
    <source>
        <dbReference type="EMBL" id="AZB19734.1"/>
    </source>
</evidence>
<dbReference type="EMBL" id="CP033930">
    <property type="protein sequence ID" value="AZB19734.1"/>
    <property type="molecule type" value="Genomic_DNA"/>
</dbReference>
<sequence length="73" mass="8555">MTSKILTLYQTSSKSYAKNTKVYVVVKIKLDILKDSMNSKFLLKKTNEVNELVKNKWVVEIIANFKLPYNENR</sequence>
<dbReference type="AlphaFoldDB" id="A0AAD0Z2G9"/>
<organism evidence="1 2">
    <name type="scientific">Chryseobacterium indologenes</name>
    <name type="common">Flavobacterium indologenes</name>
    <dbReference type="NCBI Taxonomy" id="253"/>
    <lineage>
        <taxon>Bacteria</taxon>
        <taxon>Pseudomonadati</taxon>
        <taxon>Bacteroidota</taxon>
        <taxon>Flavobacteriia</taxon>
        <taxon>Flavobacteriales</taxon>
        <taxon>Weeksellaceae</taxon>
        <taxon>Chryseobacterium group</taxon>
        <taxon>Chryseobacterium</taxon>
    </lineage>
</organism>
<reference evidence="1 2" key="1">
    <citation type="submission" date="2018-11" db="EMBL/GenBank/DDBJ databases">
        <title>Proposal to divide the Flavobacteriaceae and reorganize its genera based on Amino Acid Identity values calculated from whole genome sequences.</title>
        <authorList>
            <person name="Nicholson A.C."/>
            <person name="Gulvik C.A."/>
            <person name="Whitney A.M."/>
            <person name="Humrighouse B.W."/>
            <person name="Bell M."/>
            <person name="Holmes B."/>
            <person name="Steigerwalt A.G."/>
            <person name="Villarma A."/>
            <person name="Sheth M."/>
            <person name="Batra D."/>
            <person name="Pryor J."/>
            <person name="Bernardet J.-F."/>
            <person name="Hugo C."/>
            <person name="Kampfer P."/>
            <person name="Newman J."/>
            <person name="McQuiston J.R."/>
        </authorList>
    </citation>
    <scope>NUCLEOTIDE SEQUENCE [LARGE SCALE GENOMIC DNA]</scope>
    <source>
        <strain evidence="1 2">H5559</strain>
    </source>
</reference>
<evidence type="ECO:0000313" key="2">
    <source>
        <dbReference type="Proteomes" id="UP000269015"/>
    </source>
</evidence>
<dbReference type="Proteomes" id="UP000269015">
    <property type="component" value="Chromosome"/>
</dbReference>
<name>A0AAD0Z2G9_CHRID</name>
<gene>
    <name evidence="1" type="ORF">EG352_19125</name>
</gene>
<accession>A0AAD0Z2G9</accession>
<proteinExistence type="predicted"/>